<dbReference type="AlphaFoldDB" id="A0A1H9NS89"/>
<reference evidence="2" key="1">
    <citation type="submission" date="2016-10" db="EMBL/GenBank/DDBJ databases">
        <authorList>
            <person name="Varghese N."/>
            <person name="Submissions S."/>
        </authorList>
    </citation>
    <scope>NUCLEOTIDE SEQUENCE [LARGE SCALE GENOMIC DNA]</scope>
    <source>
        <strain evidence="2">CGMCC 4.578</strain>
    </source>
</reference>
<evidence type="ECO:0000313" key="1">
    <source>
        <dbReference type="EMBL" id="SER38555.1"/>
    </source>
</evidence>
<name>A0A1H9NS89_9PSEU</name>
<organism evidence="1 2">
    <name type="scientific">Lentzea flaviverrucosa</name>
    <dbReference type="NCBI Taxonomy" id="200379"/>
    <lineage>
        <taxon>Bacteria</taxon>
        <taxon>Bacillati</taxon>
        <taxon>Actinomycetota</taxon>
        <taxon>Actinomycetes</taxon>
        <taxon>Pseudonocardiales</taxon>
        <taxon>Pseudonocardiaceae</taxon>
        <taxon>Lentzea</taxon>
    </lineage>
</organism>
<gene>
    <name evidence="1" type="ORF">SAMN05216195_10527</name>
</gene>
<dbReference type="Proteomes" id="UP000199028">
    <property type="component" value="Unassembled WGS sequence"/>
</dbReference>
<keyword evidence="2" id="KW-1185">Reference proteome</keyword>
<dbReference type="EMBL" id="FOFT01000005">
    <property type="protein sequence ID" value="SER38555.1"/>
    <property type="molecule type" value="Genomic_DNA"/>
</dbReference>
<sequence length="109" mass="11716">MKLNLLVVPGYYFIIGDMLSEPEAGDCTEPISTSDGKFDMDEAGRTTADTAYRLVKARAEEGVSTGDCLKQGNAFQERVTYGTSGCRRSLLPPTARCAVTTRPAPVPIP</sequence>
<proteinExistence type="predicted"/>
<dbReference type="RefSeq" id="WP_090065872.1">
    <property type="nucleotide sequence ID" value="NZ_FOFT01000005.1"/>
</dbReference>
<dbReference type="OrthoDB" id="4749283at2"/>
<evidence type="ECO:0000313" key="2">
    <source>
        <dbReference type="Proteomes" id="UP000199028"/>
    </source>
</evidence>
<protein>
    <submittedName>
        <fullName evidence="1">Uncharacterized protein</fullName>
    </submittedName>
</protein>
<accession>A0A1H9NS89</accession>